<name>A0A1T5IGK4_9MICO</name>
<dbReference type="Proteomes" id="UP000190857">
    <property type="component" value="Unassembled WGS sequence"/>
</dbReference>
<evidence type="ECO:0000313" key="2">
    <source>
        <dbReference type="Proteomes" id="UP000190857"/>
    </source>
</evidence>
<proteinExistence type="predicted"/>
<protein>
    <recommendedName>
        <fullName evidence="3">Alpha/beta hydrolase family protein</fullName>
    </recommendedName>
</protein>
<organism evidence="1 2">
    <name type="scientific">Okibacterium fritillariae</name>
    <dbReference type="NCBI Taxonomy" id="123320"/>
    <lineage>
        <taxon>Bacteria</taxon>
        <taxon>Bacillati</taxon>
        <taxon>Actinomycetota</taxon>
        <taxon>Actinomycetes</taxon>
        <taxon>Micrococcales</taxon>
        <taxon>Microbacteriaceae</taxon>
        <taxon>Okibacterium</taxon>
    </lineage>
</organism>
<dbReference type="EMBL" id="FUZP01000001">
    <property type="protein sequence ID" value="SKC38269.1"/>
    <property type="molecule type" value="Genomic_DNA"/>
</dbReference>
<dbReference type="Gene3D" id="3.40.50.1820">
    <property type="entry name" value="alpha/beta hydrolase"/>
    <property type="match status" value="1"/>
</dbReference>
<dbReference type="RefSeq" id="WP_079726651.1">
    <property type="nucleotide sequence ID" value="NZ_FUZP01000001.1"/>
</dbReference>
<accession>A0A1T5IGK4</accession>
<reference evidence="1 2" key="1">
    <citation type="submission" date="2017-02" db="EMBL/GenBank/DDBJ databases">
        <authorList>
            <person name="Peterson S.W."/>
        </authorList>
    </citation>
    <scope>NUCLEOTIDE SEQUENCE [LARGE SCALE GENOMIC DNA]</scope>
    <source>
        <strain evidence="1 2">VKM Ac-2059</strain>
    </source>
</reference>
<dbReference type="InterPro" id="IPR029058">
    <property type="entry name" value="AB_hydrolase_fold"/>
</dbReference>
<evidence type="ECO:0000313" key="1">
    <source>
        <dbReference type="EMBL" id="SKC38269.1"/>
    </source>
</evidence>
<evidence type="ECO:0008006" key="3">
    <source>
        <dbReference type="Google" id="ProtNLM"/>
    </source>
</evidence>
<gene>
    <name evidence="1" type="ORF">SAMN06309945_0430</name>
</gene>
<dbReference type="STRING" id="123320.SAMN06309945_0430"/>
<keyword evidence="2" id="KW-1185">Reference proteome</keyword>
<dbReference type="SUPFAM" id="SSF53474">
    <property type="entry name" value="alpha/beta-Hydrolases"/>
    <property type="match status" value="1"/>
</dbReference>
<dbReference type="OrthoDB" id="9770427at2"/>
<sequence>MSDFPVARPSLVQEAVWTTADFIESARLHAEAALHPNPPERYRHGDPSKPTVLLLPGVYETWNFLRVIADALNEDGYRIAAVGGLGYNLLPIAETATRLTRALRALPVPSGGRVILAHSKGGLIGKYLLRAHGAELGIDKLTAIATPFAGSRRAKYMLDPRLRIFDPADETIVQLGADASVNPRITSVFGTFDAQVPDGSVLSEARNVQVPVHGHFMVLRAPETLAAVKESFEA</sequence>
<dbReference type="AlphaFoldDB" id="A0A1T5IGK4"/>